<dbReference type="AlphaFoldDB" id="A0A9X0A695"/>
<evidence type="ECO:0000313" key="6">
    <source>
        <dbReference type="EMBL" id="KAJ7393815.1"/>
    </source>
</evidence>
<evidence type="ECO:0000256" key="5">
    <source>
        <dbReference type="SAM" id="MobiDB-lite"/>
    </source>
</evidence>
<dbReference type="GO" id="GO:0006887">
    <property type="term" value="P:exocytosis"/>
    <property type="evidence" value="ECO:0007669"/>
    <property type="project" value="UniProtKB-KW"/>
</dbReference>
<dbReference type="OrthoDB" id="5988134at2759"/>
<evidence type="ECO:0000313" key="7">
    <source>
        <dbReference type="Proteomes" id="UP001163046"/>
    </source>
</evidence>
<evidence type="ECO:0000256" key="3">
    <source>
        <dbReference type="ARBA" id="ARBA00022483"/>
    </source>
</evidence>
<dbReference type="EMBL" id="MU825397">
    <property type="protein sequence ID" value="KAJ7393815.1"/>
    <property type="molecule type" value="Genomic_DNA"/>
</dbReference>
<evidence type="ECO:0000256" key="4">
    <source>
        <dbReference type="ARBA" id="ARBA00022775"/>
    </source>
</evidence>
<proteinExistence type="inferred from homology"/>
<keyword evidence="2" id="KW-0813">Transport</keyword>
<name>A0A9X0A695_9CNID</name>
<feature type="region of interest" description="Disordered" evidence="5">
    <location>
        <begin position="1"/>
        <end position="120"/>
    </location>
</feature>
<accession>A0A9X0A695</accession>
<dbReference type="InterPro" id="IPR008849">
    <property type="entry name" value="Synaphin"/>
</dbReference>
<keyword evidence="3" id="KW-0268">Exocytosis</keyword>
<feature type="compositionally biased region" description="Basic and acidic residues" evidence="5">
    <location>
        <begin position="53"/>
        <end position="78"/>
    </location>
</feature>
<sequence length="120" mass="13580">MNSIAKSVVTNKFSSVGKSLGWDDNEEKQEGAEGPSAKELRKMEEQNAAARAKRQDEHVKRNAEREKKREEIRAKYGIKEGPAGKNKRSGSTRKASERDDMDTETKKKADNTEEKQCHVM</sequence>
<dbReference type="GO" id="GO:0006836">
    <property type="term" value="P:neurotransmitter transport"/>
    <property type="evidence" value="ECO:0007669"/>
    <property type="project" value="UniProtKB-KW"/>
</dbReference>
<evidence type="ECO:0000256" key="1">
    <source>
        <dbReference type="ARBA" id="ARBA00005396"/>
    </source>
</evidence>
<keyword evidence="7" id="KW-1185">Reference proteome</keyword>
<protein>
    <submittedName>
        <fullName evidence="6">Uncharacterized protein</fullName>
    </submittedName>
</protein>
<organism evidence="6 7">
    <name type="scientific">Desmophyllum pertusum</name>
    <dbReference type="NCBI Taxonomy" id="174260"/>
    <lineage>
        <taxon>Eukaryota</taxon>
        <taxon>Metazoa</taxon>
        <taxon>Cnidaria</taxon>
        <taxon>Anthozoa</taxon>
        <taxon>Hexacorallia</taxon>
        <taxon>Scleractinia</taxon>
        <taxon>Caryophylliina</taxon>
        <taxon>Caryophylliidae</taxon>
        <taxon>Desmophyllum</taxon>
    </lineage>
</organism>
<keyword evidence="4" id="KW-0532">Neurotransmitter transport</keyword>
<dbReference type="Proteomes" id="UP001163046">
    <property type="component" value="Unassembled WGS sequence"/>
</dbReference>
<comment type="caution">
    <text evidence="6">The sequence shown here is derived from an EMBL/GenBank/DDBJ whole genome shotgun (WGS) entry which is preliminary data.</text>
</comment>
<feature type="compositionally biased region" description="Basic and acidic residues" evidence="5">
    <location>
        <begin position="28"/>
        <end position="45"/>
    </location>
</feature>
<dbReference type="GO" id="GO:0019905">
    <property type="term" value="F:syntaxin binding"/>
    <property type="evidence" value="ECO:0007669"/>
    <property type="project" value="InterPro"/>
</dbReference>
<feature type="compositionally biased region" description="Basic and acidic residues" evidence="5">
    <location>
        <begin position="94"/>
        <end position="120"/>
    </location>
</feature>
<dbReference type="Pfam" id="PF05835">
    <property type="entry name" value="Synaphin"/>
    <property type="match status" value="1"/>
</dbReference>
<feature type="compositionally biased region" description="Polar residues" evidence="5">
    <location>
        <begin position="1"/>
        <end position="17"/>
    </location>
</feature>
<evidence type="ECO:0000256" key="2">
    <source>
        <dbReference type="ARBA" id="ARBA00022448"/>
    </source>
</evidence>
<comment type="similarity">
    <text evidence="1">Belongs to the complexin/synaphin family.</text>
</comment>
<reference evidence="6" key="1">
    <citation type="submission" date="2023-01" db="EMBL/GenBank/DDBJ databases">
        <title>Genome assembly of the deep-sea coral Lophelia pertusa.</title>
        <authorList>
            <person name="Herrera S."/>
            <person name="Cordes E."/>
        </authorList>
    </citation>
    <scope>NUCLEOTIDE SEQUENCE</scope>
    <source>
        <strain evidence="6">USNM1676648</strain>
        <tissue evidence="6">Polyp</tissue>
    </source>
</reference>
<gene>
    <name evidence="6" type="ORF">OS493_003481</name>
</gene>